<reference evidence="2" key="1">
    <citation type="submission" date="2022-07" db="EMBL/GenBank/DDBJ databases">
        <authorList>
            <person name="Macas J."/>
            <person name="Novak P."/>
            <person name="Neumann P."/>
        </authorList>
    </citation>
    <scope>NUCLEOTIDE SEQUENCE</scope>
</reference>
<feature type="region of interest" description="Disordered" evidence="1">
    <location>
        <begin position="25"/>
        <end position="50"/>
    </location>
</feature>
<dbReference type="EMBL" id="CAMAPF010000121">
    <property type="protein sequence ID" value="CAH9103360.1"/>
    <property type="molecule type" value="Genomic_DNA"/>
</dbReference>
<dbReference type="AlphaFoldDB" id="A0AAV0DL09"/>
<protein>
    <submittedName>
        <fullName evidence="2">Uncharacterized protein</fullName>
    </submittedName>
</protein>
<proteinExistence type="predicted"/>
<name>A0AAV0DL09_9ASTE</name>
<feature type="region of interest" description="Disordered" evidence="1">
    <location>
        <begin position="86"/>
        <end position="116"/>
    </location>
</feature>
<keyword evidence="3" id="KW-1185">Reference proteome</keyword>
<sequence>MSAVSEEPMRVGRNGWAGSWWRKRDRTEISQRARRSSSGENDLSTALRANGERAAGSVDTLWTRKTVPMAPLPRTLIARRLSKSRGIGGGVQSSICVRRDGDGDYREREMNEGERE</sequence>
<feature type="compositionally biased region" description="Basic and acidic residues" evidence="1">
    <location>
        <begin position="97"/>
        <end position="116"/>
    </location>
</feature>
<dbReference type="Proteomes" id="UP001152523">
    <property type="component" value="Unassembled WGS sequence"/>
</dbReference>
<organism evidence="2 3">
    <name type="scientific">Cuscuta epithymum</name>
    <dbReference type="NCBI Taxonomy" id="186058"/>
    <lineage>
        <taxon>Eukaryota</taxon>
        <taxon>Viridiplantae</taxon>
        <taxon>Streptophyta</taxon>
        <taxon>Embryophyta</taxon>
        <taxon>Tracheophyta</taxon>
        <taxon>Spermatophyta</taxon>
        <taxon>Magnoliopsida</taxon>
        <taxon>eudicotyledons</taxon>
        <taxon>Gunneridae</taxon>
        <taxon>Pentapetalae</taxon>
        <taxon>asterids</taxon>
        <taxon>lamiids</taxon>
        <taxon>Solanales</taxon>
        <taxon>Convolvulaceae</taxon>
        <taxon>Cuscuteae</taxon>
        <taxon>Cuscuta</taxon>
        <taxon>Cuscuta subgen. Cuscuta</taxon>
    </lineage>
</organism>
<evidence type="ECO:0000313" key="3">
    <source>
        <dbReference type="Proteomes" id="UP001152523"/>
    </source>
</evidence>
<gene>
    <name evidence="2" type="ORF">CEPIT_LOCUS16402</name>
</gene>
<evidence type="ECO:0000256" key="1">
    <source>
        <dbReference type="SAM" id="MobiDB-lite"/>
    </source>
</evidence>
<comment type="caution">
    <text evidence="2">The sequence shown here is derived from an EMBL/GenBank/DDBJ whole genome shotgun (WGS) entry which is preliminary data.</text>
</comment>
<evidence type="ECO:0000313" key="2">
    <source>
        <dbReference type="EMBL" id="CAH9103360.1"/>
    </source>
</evidence>
<accession>A0AAV0DL09</accession>